<comment type="caution">
    <text evidence="1">The sequence shown here is derived from an EMBL/GenBank/DDBJ whole genome shotgun (WGS) entry which is preliminary data.</text>
</comment>
<organism evidence="1 2">
    <name type="scientific">Flavobacterium chuncheonense</name>
    <dbReference type="NCBI Taxonomy" id="2026653"/>
    <lineage>
        <taxon>Bacteria</taxon>
        <taxon>Pseudomonadati</taxon>
        <taxon>Bacteroidota</taxon>
        <taxon>Flavobacteriia</taxon>
        <taxon>Flavobacteriales</taxon>
        <taxon>Flavobacteriaceae</taxon>
        <taxon>Flavobacterium</taxon>
    </lineage>
</organism>
<name>A0ABW5YNV6_9FLAO</name>
<proteinExistence type="predicted"/>
<dbReference type="EMBL" id="JBHUPC010000017">
    <property type="protein sequence ID" value="MFD2892688.1"/>
    <property type="molecule type" value="Genomic_DNA"/>
</dbReference>
<gene>
    <name evidence="1" type="ORF">ACFS5J_11770</name>
</gene>
<dbReference type="RefSeq" id="WP_379812398.1">
    <property type="nucleotide sequence ID" value="NZ_JBHUPC010000017.1"/>
</dbReference>
<dbReference type="Proteomes" id="UP001597534">
    <property type="component" value="Unassembled WGS sequence"/>
</dbReference>
<sequence length="569" mass="66162">MKLSFIPLFLISIISFSQNLKTPYEKGNGNQSTTYTECIAFYKNLDSQFESIKMQEMGVTDSGEPLHIVTFSENKNFDFNKAKATILINNGIHPGEPDGIDASMMLLRDLATHKLQVPQNTLVVVIPVYNIGGMLNRNSYSRANQNGPEAYGFRGNARNYDLNRDFIKSDSRNSRSFQEIFHLVNPDMFIDNHVSNGADYQYTFTCIATHHQRLGGKLGEFYKKEMHPGLMQNLKTKKIESSPYVNIHGDIPDNGFSQFMDSPRYATGYTTLFNTLGAVPETHMLKPYRDRVRVTYEYMVSAINYVDQNHTKIKSLREDNLENYKAGKTYPLQWEIDSSKISYMDFKGYEAHYKPSAVSGKNRLYYDRKQPFTKQIPFYADYKATKEVKIPEFYIVPKSQWTIIELLQLNNIEMQPLSKNTEIEVEAYKITNYETARIPYEGHYGHFNTTVSKSVEKITFRKGDYMISTNQKGVKYILETLEPEAVDSFFNWNFFDPILQQKEYFSAYVFEDLAKEILDKNPQLKAEFEAKKQTDAKFSENGYSQLDWIYKHSPYYEKAHLQYPIYRIK</sequence>
<evidence type="ECO:0008006" key="3">
    <source>
        <dbReference type="Google" id="ProtNLM"/>
    </source>
</evidence>
<dbReference type="Gene3D" id="3.40.630.10">
    <property type="entry name" value="Zn peptidases"/>
    <property type="match status" value="1"/>
</dbReference>
<protein>
    <recommendedName>
        <fullName evidence="3">Peptidase M14 carboxypeptidase A domain-containing protein</fullName>
    </recommendedName>
</protein>
<dbReference type="SUPFAM" id="SSF53187">
    <property type="entry name" value="Zn-dependent exopeptidases"/>
    <property type="match status" value="1"/>
</dbReference>
<evidence type="ECO:0000313" key="1">
    <source>
        <dbReference type="EMBL" id="MFD2892688.1"/>
    </source>
</evidence>
<keyword evidence="2" id="KW-1185">Reference proteome</keyword>
<reference evidence="2" key="1">
    <citation type="journal article" date="2019" name="Int. J. Syst. Evol. Microbiol.">
        <title>The Global Catalogue of Microorganisms (GCM) 10K type strain sequencing project: providing services to taxonomists for standard genome sequencing and annotation.</title>
        <authorList>
            <consortium name="The Broad Institute Genomics Platform"/>
            <consortium name="The Broad Institute Genome Sequencing Center for Infectious Disease"/>
            <person name="Wu L."/>
            <person name="Ma J."/>
        </authorList>
    </citation>
    <scope>NUCLEOTIDE SEQUENCE [LARGE SCALE GENOMIC DNA]</scope>
    <source>
        <strain evidence="2">KCTC 22671</strain>
    </source>
</reference>
<accession>A0ABW5YNV6</accession>
<evidence type="ECO:0000313" key="2">
    <source>
        <dbReference type="Proteomes" id="UP001597534"/>
    </source>
</evidence>